<protein>
    <recommendedName>
        <fullName evidence="3">Excreted virulence factor EspC, type VII ESX diderm</fullName>
    </recommendedName>
</protein>
<gene>
    <name evidence="1" type="ORF">ACFQ5G_48480</name>
</gene>
<reference evidence="2" key="1">
    <citation type="journal article" date="2019" name="Int. J. Syst. Evol. Microbiol.">
        <title>The Global Catalogue of Microorganisms (GCM) 10K type strain sequencing project: providing services to taxonomists for standard genome sequencing and annotation.</title>
        <authorList>
            <consortium name="The Broad Institute Genomics Platform"/>
            <consortium name="The Broad Institute Genome Sequencing Center for Infectious Disease"/>
            <person name="Wu L."/>
            <person name="Ma J."/>
        </authorList>
    </citation>
    <scope>NUCLEOTIDE SEQUENCE [LARGE SCALE GENOMIC DNA]</scope>
    <source>
        <strain evidence="2">CCM 7526</strain>
    </source>
</reference>
<dbReference type="RefSeq" id="WP_317796958.1">
    <property type="nucleotide sequence ID" value="NZ_AP028461.1"/>
</dbReference>
<evidence type="ECO:0000313" key="1">
    <source>
        <dbReference type="EMBL" id="MFD1373217.1"/>
    </source>
</evidence>
<dbReference type="Proteomes" id="UP001597183">
    <property type="component" value="Unassembled WGS sequence"/>
</dbReference>
<evidence type="ECO:0000313" key="2">
    <source>
        <dbReference type="Proteomes" id="UP001597183"/>
    </source>
</evidence>
<sequence length="92" mass="9445">MAEELVVDLLTLEAISERLARSANALDETGRTAPSMPEAGDVSGIIGEALGHLTESAGNLAIGMMGAGEQADAARRAYAAHNQAAADSFRGY</sequence>
<dbReference type="EMBL" id="JBHTMK010000064">
    <property type="protein sequence ID" value="MFD1373217.1"/>
    <property type="molecule type" value="Genomic_DNA"/>
</dbReference>
<keyword evidence="2" id="KW-1185">Reference proteome</keyword>
<accession>A0ABW4ASR1</accession>
<organism evidence="1 2">
    <name type="scientific">Actinoplanes sichuanensis</name>
    <dbReference type="NCBI Taxonomy" id="512349"/>
    <lineage>
        <taxon>Bacteria</taxon>
        <taxon>Bacillati</taxon>
        <taxon>Actinomycetota</taxon>
        <taxon>Actinomycetes</taxon>
        <taxon>Micromonosporales</taxon>
        <taxon>Micromonosporaceae</taxon>
        <taxon>Actinoplanes</taxon>
    </lineage>
</organism>
<comment type="caution">
    <text evidence="1">The sequence shown here is derived from an EMBL/GenBank/DDBJ whole genome shotgun (WGS) entry which is preliminary data.</text>
</comment>
<proteinExistence type="predicted"/>
<name>A0ABW4ASR1_9ACTN</name>
<evidence type="ECO:0008006" key="3">
    <source>
        <dbReference type="Google" id="ProtNLM"/>
    </source>
</evidence>